<sequence length="564" mass="60775">MTATPGPARSSERTTAATALLWLRPDLPRAQVRAHWSGMYGRLLGHTPGVREYRQHHFPADVTGLWPALDGVETEIPAHRQLDGTAEIVFETATSGMKSMRYNKLVAANEADLFTRSVLNNSRAHDGRIFGTGDDPTGSRALILLRRREDSHPTALQYLVHDLLGASFAGIPGITEVRTQVFGPFRKRLGDSPNVAHDYPPEHRFHGAIVLGARNRTSLRAALDSPVTAAPLLVEVIAAIHAYPVEATYTYGSDRDHTPPLELHRPLPAAAPHRSRAPMPGASAAPLPAARSIPLPGMGQEDVIADHRGHLLCGLASGHIVRHDPDTGETRMVAHTGGRPAGLRLLPAGTLLVCDSHRGLLRVDPTSGEIEVLSRPADGPATRFRSAAMTSDGTIWLTESAIASDFGQGTHAAPKGLRGRLLRRDLNGRIDIVLDDLHHAGGVSITPDRSALLYVETGSRRLSRLVLAGPNQGQTEPVLEDLPGFPDNLSDFVDGRAWLAIVGSHGTIRAIAIDPQGRVVDEIHGTHPQFHSATSAAESLDRLYLAGPRHSGLLELDLRSRSHE</sequence>
<evidence type="ECO:0000259" key="1">
    <source>
        <dbReference type="Pfam" id="PF08450"/>
    </source>
</evidence>
<dbReference type="InterPro" id="IPR013658">
    <property type="entry name" value="SGL"/>
</dbReference>
<proteinExistence type="predicted"/>
<dbReference type="GO" id="GO:0016787">
    <property type="term" value="F:hydrolase activity"/>
    <property type="evidence" value="ECO:0007669"/>
    <property type="project" value="TreeGrafter"/>
</dbReference>
<dbReference type="Pfam" id="PF08450">
    <property type="entry name" value="SGL"/>
    <property type="match status" value="1"/>
</dbReference>
<evidence type="ECO:0000313" key="3">
    <source>
        <dbReference type="Proteomes" id="UP000279275"/>
    </source>
</evidence>
<organism evidence="2 3">
    <name type="scientific">Nocardia stercoris</name>
    <dbReference type="NCBI Taxonomy" id="2483361"/>
    <lineage>
        <taxon>Bacteria</taxon>
        <taxon>Bacillati</taxon>
        <taxon>Actinomycetota</taxon>
        <taxon>Actinomycetes</taxon>
        <taxon>Mycobacteriales</taxon>
        <taxon>Nocardiaceae</taxon>
        <taxon>Nocardia</taxon>
    </lineage>
</organism>
<gene>
    <name evidence="2" type="ORF">EBN03_20660</name>
</gene>
<accession>A0A3M2KYZ1</accession>
<dbReference type="PANTHER" id="PTHR10426">
    <property type="entry name" value="STRICTOSIDINE SYNTHASE-RELATED"/>
    <property type="match status" value="1"/>
</dbReference>
<dbReference type="OrthoDB" id="1490643at2"/>
<evidence type="ECO:0000313" key="2">
    <source>
        <dbReference type="EMBL" id="RMI30501.1"/>
    </source>
</evidence>
<dbReference type="Gene3D" id="3.30.70.100">
    <property type="match status" value="1"/>
</dbReference>
<dbReference type="SUPFAM" id="SSF63829">
    <property type="entry name" value="Calcium-dependent phosphotriesterase"/>
    <property type="match status" value="1"/>
</dbReference>
<name>A0A3M2KYZ1_9NOCA</name>
<dbReference type="InterPro" id="IPR011042">
    <property type="entry name" value="6-blade_b-propeller_TolB-like"/>
</dbReference>
<protein>
    <recommendedName>
        <fullName evidence="1">SMP-30/Gluconolactonase/LRE-like region domain-containing protein</fullName>
    </recommendedName>
</protein>
<dbReference type="AlphaFoldDB" id="A0A3M2KYZ1"/>
<dbReference type="EMBL" id="RFFH01000009">
    <property type="protein sequence ID" value="RMI30501.1"/>
    <property type="molecule type" value="Genomic_DNA"/>
</dbReference>
<comment type="caution">
    <text evidence="2">The sequence shown here is derived from an EMBL/GenBank/DDBJ whole genome shotgun (WGS) entry which is preliminary data.</text>
</comment>
<feature type="domain" description="SMP-30/Gluconolactonase/LRE-like region" evidence="1">
    <location>
        <begin position="318"/>
        <end position="545"/>
    </location>
</feature>
<dbReference type="Proteomes" id="UP000279275">
    <property type="component" value="Unassembled WGS sequence"/>
</dbReference>
<reference evidence="2 3" key="1">
    <citation type="submission" date="2018-10" db="EMBL/GenBank/DDBJ databases">
        <title>Isolation from cow dung.</title>
        <authorList>
            <person name="Ling L."/>
        </authorList>
    </citation>
    <scope>NUCLEOTIDE SEQUENCE [LARGE SCALE GENOMIC DNA]</scope>
    <source>
        <strain evidence="2 3">NEAU-LL90</strain>
    </source>
</reference>
<dbReference type="Gene3D" id="2.120.10.30">
    <property type="entry name" value="TolB, C-terminal domain"/>
    <property type="match status" value="1"/>
</dbReference>
<dbReference type="RefSeq" id="WP_122189739.1">
    <property type="nucleotide sequence ID" value="NZ_RFFH01000009.1"/>
</dbReference>
<keyword evidence="3" id="KW-1185">Reference proteome</keyword>
<dbReference type="PANTHER" id="PTHR10426:SF88">
    <property type="entry name" value="ADIPOCYTE PLASMA MEMBRANE-ASSOCIATED PROTEIN HEMOMUCIN-RELATED"/>
    <property type="match status" value="1"/>
</dbReference>